<dbReference type="InterPro" id="IPR016147">
    <property type="entry name" value="Pili_assmbl_chaperone_N"/>
</dbReference>
<dbReference type="AlphaFoldDB" id="A0A9J6Q5S5"/>
<name>A0A9J6Q5S5_9ENTR</name>
<keyword evidence="4" id="KW-1185">Reference proteome</keyword>
<feature type="signal peptide" evidence="1">
    <location>
        <begin position="1"/>
        <end position="25"/>
    </location>
</feature>
<dbReference type="InterPro" id="IPR008962">
    <property type="entry name" value="PapD-like_sf"/>
</dbReference>
<dbReference type="InterPro" id="IPR013783">
    <property type="entry name" value="Ig-like_fold"/>
</dbReference>
<proteinExistence type="predicted"/>
<keyword evidence="1" id="KW-0732">Signal</keyword>
<feature type="chain" id="PRO_5039894253" evidence="1">
    <location>
        <begin position="26"/>
        <end position="252"/>
    </location>
</feature>
<protein>
    <submittedName>
        <fullName evidence="3">Molecular chaperone</fullName>
    </submittedName>
</protein>
<evidence type="ECO:0000259" key="2">
    <source>
        <dbReference type="Pfam" id="PF00345"/>
    </source>
</evidence>
<evidence type="ECO:0000313" key="4">
    <source>
        <dbReference type="Proteomes" id="UP001063816"/>
    </source>
</evidence>
<dbReference type="Pfam" id="PF00345">
    <property type="entry name" value="PapD_N"/>
    <property type="match status" value="1"/>
</dbReference>
<sequence length="252" mass="27941">MKVFSRRCLPGLMLALGSMVGQVQGAATILLWPIDPWLSADTKATELWVQNQGNSATTMQVRIVRWRQENGLERYTAQQEVVASPPIVTIDKGSKQLIRLIKQGNVPVGVEQAYRIIVDEIPQPQDKETPQMGLKLQMRYSIPLFVYGQGIETIKEGAHHALVEPRDLSWRVVRENGQPALQVRNQGDVHVRLSQVTLQQGGQSRTLADGLLGYVLPGSARSWPLPSGVGQPGQMRAQINARDTQWQSAPVN</sequence>
<reference evidence="3" key="1">
    <citation type="submission" date="2022-05" db="EMBL/GenBank/DDBJ databases">
        <title>Description of a novel species of Leclercia; Leclercia tamurae and the Proposal for a Novel Genus Silvania gen. nov. Containing Two Novel Species Silvania hatchlandensis sp. nov. and Silvania confinis sp. nov. Isolated from the Rhizosphere of Oak.</title>
        <authorList>
            <person name="Maddock D.W."/>
            <person name="Brady C.L."/>
            <person name="Denman S."/>
            <person name="Arnold D."/>
        </authorList>
    </citation>
    <scope>NUCLEOTIDE SEQUENCE</scope>
    <source>
        <strain evidence="3">H19S6</strain>
    </source>
</reference>
<dbReference type="PANTHER" id="PTHR30251">
    <property type="entry name" value="PILUS ASSEMBLY CHAPERONE"/>
    <property type="match status" value="1"/>
</dbReference>
<comment type="caution">
    <text evidence="3">The sequence shown here is derived from an EMBL/GenBank/DDBJ whole genome shotgun (WGS) entry which is preliminary data.</text>
</comment>
<organism evidence="3 4">
    <name type="scientific">Silvania hatchlandensis</name>
    <dbReference type="NCBI Taxonomy" id="2926469"/>
    <lineage>
        <taxon>Bacteria</taxon>
        <taxon>Pseudomonadati</taxon>
        <taxon>Pseudomonadota</taxon>
        <taxon>Gammaproteobacteria</taxon>
        <taxon>Enterobacterales</taxon>
        <taxon>Enterobacteriaceae</taxon>
        <taxon>Silvania</taxon>
    </lineage>
</organism>
<dbReference type="GO" id="GO:0030288">
    <property type="term" value="C:outer membrane-bounded periplasmic space"/>
    <property type="evidence" value="ECO:0007669"/>
    <property type="project" value="InterPro"/>
</dbReference>
<dbReference type="RefSeq" id="WP_271284284.1">
    <property type="nucleotide sequence ID" value="NZ_JAMGZK010000054.1"/>
</dbReference>
<dbReference type="EMBL" id="JAMGZK010000054">
    <property type="protein sequence ID" value="MCU6666433.1"/>
    <property type="molecule type" value="Genomic_DNA"/>
</dbReference>
<dbReference type="Gene3D" id="2.60.40.10">
    <property type="entry name" value="Immunoglobulins"/>
    <property type="match status" value="2"/>
</dbReference>
<gene>
    <name evidence="3" type="ORF">M8014_19035</name>
</gene>
<dbReference type="Proteomes" id="UP001063816">
    <property type="component" value="Unassembled WGS sequence"/>
</dbReference>
<accession>A0A9J6Q5S5</accession>
<dbReference type="InterPro" id="IPR050643">
    <property type="entry name" value="Periplasmic_pilus_chap"/>
</dbReference>
<evidence type="ECO:0000313" key="3">
    <source>
        <dbReference type="EMBL" id="MCU6666433.1"/>
    </source>
</evidence>
<dbReference type="GO" id="GO:0071555">
    <property type="term" value="P:cell wall organization"/>
    <property type="evidence" value="ECO:0007669"/>
    <property type="project" value="InterPro"/>
</dbReference>
<dbReference type="PANTHER" id="PTHR30251:SF4">
    <property type="entry name" value="SLR1668 PROTEIN"/>
    <property type="match status" value="1"/>
</dbReference>
<dbReference type="SUPFAM" id="SSF49354">
    <property type="entry name" value="PapD-like"/>
    <property type="match status" value="1"/>
</dbReference>
<evidence type="ECO:0000256" key="1">
    <source>
        <dbReference type="SAM" id="SignalP"/>
    </source>
</evidence>
<feature type="domain" description="Pili assembly chaperone N-terminal" evidence="2">
    <location>
        <begin position="38"/>
        <end position="147"/>
    </location>
</feature>